<name>A0A4Y2FX69_ARAVE</name>
<dbReference type="PANTHER" id="PTHR38681">
    <property type="entry name" value="RETROVIRUS-RELATED POL POLYPROTEIN FROM TRANSPOSON 412-LIKE PROTEIN-RELATED"/>
    <property type="match status" value="1"/>
</dbReference>
<dbReference type="AlphaFoldDB" id="A0A4Y2FX69"/>
<feature type="compositionally biased region" description="Polar residues" evidence="1">
    <location>
        <begin position="88"/>
        <end position="99"/>
    </location>
</feature>
<reference evidence="2 3" key="1">
    <citation type="journal article" date="2019" name="Sci. Rep.">
        <title>Orb-weaving spider Araneus ventricosus genome elucidates the spidroin gene catalogue.</title>
        <authorList>
            <person name="Kono N."/>
            <person name="Nakamura H."/>
            <person name="Ohtoshi R."/>
            <person name="Moran D.A.P."/>
            <person name="Shinohara A."/>
            <person name="Yoshida Y."/>
            <person name="Fujiwara M."/>
            <person name="Mori M."/>
            <person name="Tomita M."/>
            <person name="Arakawa K."/>
        </authorList>
    </citation>
    <scope>NUCLEOTIDE SEQUENCE [LARGE SCALE GENOMIC DNA]</scope>
</reference>
<gene>
    <name evidence="2" type="ORF">AVEN_23322_1</name>
</gene>
<dbReference type="EMBL" id="BGPR01001059">
    <property type="protein sequence ID" value="GBM44264.1"/>
    <property type="molecule type" value="Genomic_DNA"/>
</dbReference>
<dbReference type="OrthoDB" id="8067857at2759"/>
<evidence type="ECO:0000313" key="3">
    <source>
        <dbReference type="Proteomes" id="UP000499080"/>
    </source>
</evidence>
<evidence type="ECO:0000256" key="1">
    <source>
        <dbReference type="SAM" id="MobiDB-lite"/>
    </source>
</evidence>
<dbReference type="PANTHER" id="PTHR38681:SF1">
    <property type="entry name" value="RETROVIRUS-RELATED POL POLYPROTEIN FROM TRANSPOSON 412-LIKE PROTEIN"/>
    <property type="match status" value="1"/>
</dbReference>
<feature type="region of interest" description="Disordered" evidence="1">
    <location>
        <begin position="88"/>
        <end position="119"/>
    </location>
</feature>
<protein>
    <submittedName>
        <fullName evidence="2">Uncharacterized protein</fullName>
    </submittedName>
</protein>
<keyword evidence="3" id="KW-1185">Reference proteome</keyword>
<evidence type="ECO:0000313" key="2">
    <source>
        <dbReference type="EMBL" id="GBM44264.1"/>
    </source>
</evidence>
<sequence length="164" mass="18911">MQRLLPPKIQNRGQHSVFVSKDLRSCNHVFLRTDALRKGLQPPYESPFQVLEREEKVFKINKIGKELTVNIDRVKLAYVLRDSDSTRLPASESLTPQENLQEDRTSETPARTTRPETVTPLWTTSTFQSKICLISRCRWWGAKFPRCGGSPPARMDTPLRMKTK</sequence>
<dbReference type="Proteomes" id="UP000499080">
    <property type="component" value="Unassembled WGS sequence"/>
</dbReference>
<organism evidence="2 3">
    <name type="scientific">Araneus ventricosus</name>
    <name type="common">Orbweaver spider</name>
    <name type="synonym">Epeira ventricosa</name>
    <dbReference type="NCBI Taxonomy" id="182803"/>
    <lineage>
        <taxon>Eukaryota</taxon>
        <taxon>Metazoa</taxon>
        <taxon>Ecdysozoa</taxon>
        <taxon>Arthropoda</taxon>
        <taxon>Chelicerata</taxon>
        <taxon>Arachnida</taxon>
        <taxon>Araneae</taxon>
        <taxon>Araneomorphae</taxon>
        <taxon>Entelegynae</taxon>
        <taxon>Araneoidea</taxon>
        <taxon>Araneidae</taxon>
        <taxon>Araneus</taxon>
    </lineage>
</organism>
<comment type="caution">
    <text evidence="2">The sequence shown here is derived from an EMBL/GenBank/DDBJ whole genome shotgun (WGS) entry which is preliminary data.</text>
</comment>
<accession>A0A4Y2FX69</accession>
<proteinExistence type="predicted"/>